<protein>
    <submittedName>
        <fullName evidence="4">Unannotated protein</fullName>
    </submittedName>
</protein>
<feature type="transmembrane region" description="Helical" evidence="1">
    <location>
        <begin position="226"/>
        <end position="246"/>
    </location>
</feature>
<feature type="transmembrane region" description="Helical" evidence="1">
    <location>
        <begin position="330"/>
        <end position="352"/>
    </location>
</feature>
<dbReference type="InterPro" id="IPR002656">
    <property type="entry name" value="Acyl_transf_3_dom"/>
</dbReference>
<evidence type="ECO:0000259" key="3">
    <source>
        <dbReference type="Pfam" id="PF19040"/>
    </source>
</evidence>
<feature type="transmembrane region" description="Helical" evidence="1">
    <location>
        <begin position="122"/>
        <end position="138"/>
    </location>
</feature>
<dbReference type="EMBL" id="CAEZVL010000028">
    <property type="protein sequence ID" value="CAB4624906.1"/>
    <property type="molecule type" value="Genomic_DNA"/>
</dbReference>
<dbReference type="PANTHER" id="PTHR23028:SF53">
    <property type="entry name" value="ACYL_TRANSF_3 DOMAIN-CONTAINING PROTEIN"/>
    <property type="match status" value="1"/>
</dbReference>
<organism evidence="4">
    <name type="scientific">freshwater metagenome</name>
    <dbReference type="NCBI Taxonomy" id="449393"/>
    <lineage>
        <taxon>unclassified sequences</taxon>
        <taxon>metagenomes</taxon>
        <taxon>ecological metagenomes</taxon>
    </lineage>
</organism>
<accession>A0A6J6IK52</accession>
<name>A0A6J6IK52_9ZZZZ</name>
<dbReference type="SUPFAM" id="SSF52266">
    <property type="entry name" value="SGNH hydrolase"/>
    <property type="match status" value="1"/>
</dbReference>
<dbReference type="PANTHER" id="PTHR23028">
    <property type="entry name" value="ACETYLTRANSFERASE"/>
    <property type="match status" value="1"/>
</dbReference>
<keyword evidence="1" id="KW-1133">Transmembrane helix</keyword>
<sequence length="639" mass="70331">MDFSLVSGGYIGVDIFLVISGFLISRLLLDEFEKTGAISLRQFYARRVRRLLPISSFVLLVTALLGLIILEPTRINNLGDDIWAAGLFSANIVFASRGADYLNSELPPSPIQHFWSLAVEEQFYLIWPTVIFILLVLAKKYWRHIALVATLAAIAVSLWASWKQTPLHPSWSYYGLHTRAWQLCCGALLAMTTRKTLIPHRLAATAVAWTSLLAIAYAMYTYDNSTVFPGTAALVPTLAAVGLLWSQGNWFGSKIILDNSVAQWIGSRSYSIYLWHWPLIVLAITLRNDDKATMVSAVLLALVLSEIGYRIIENPIRHSIRIRQHAKRAFAIGLACIILTIGTGLAISHATFTVGSGMAESANFSDTSYLKAAILNQVLPANLQPSLLAAPNDRSLIYRNGCHSSTEKPDETEKCVFGDPQSATTVALFGNSHAAQWFEPLEKIARSESWRLRTLTASACPFLSGSNPNVYCDTWRENVLQSIRDQHIKVVIISQFFGSKPDDTNLPVAQWWQEELPLTISALRAVGAEPIILLDTPNPPEDTPTCLSSHPNDIQLCGPTTKSLSKASTISQAIESVAAETGVAVIDPTDWFCLDDICPPVVGDLLVYRDGHHMADLFASHLDQLLGNTLIPLVNQAAR</sequence>
<gene>
    <name evidence="4" type="ORF">UFOPK1960_00314</name>
</gene>
<dbReference type="Pfam" id="PF01757">
    <property type="entry name" value="Acyl_transf_3"/>
    <property type="match status" value="1"/>
</dbReference>
<reference evidence="4" key="1">
    <citation type="submission" date="2020-05" db="EMBL/GenBank/DDBJ databases">
        <authorList>
            <person name="Chiriac C."/>
            <person name="Salcher M."/>
            <person name="Ghai R."/>
            <person name="Kavagutti S V."/>
        </authorList>
    </citation>
    <scope>NUCLEOTIDE SEQUENCE</scope>
</reference>
<evidence type="ECO:0000313" key="4">
    <source>
        <dbReference type="EMBL" id="CAB4624906.1"/>
    </source>
</evidence>
<feature type="domain" description="SGNH" evidence="3">
    <location>
        <begin position="402"/>
        <end position="623"/>
    </location>
</feature>
<feature type="transmembrane region" description="Helical" evidence="1">
    <location>
        <begin position="267"/>
        <end position="286"/>
    </location>
</feature>
<evidence type="ECO:0000256" key="1">
    <source>
        <dbReference type="SAM" id="Phobius"/>
    </source>
</evidence>
<dbReference type="AlphaFoldDB" id="A0A6J6IK52"/>
<keyword evidence="1" id="KW-0812">Transmembrane</keyword>
<evidence type="ECO:0000259" key="2">
    <source>
        <dbReference type="Pfam" id="PF01757"/>
    </source>
</evidence>
<proteinExistence type="predicted"/>
<dbReference type="GO" id="GO:0016020">
    <property type="term" value="C:membrane"/>
    <property type="evidence" value="ECO:0007669"/>
    <property type="project" value="TreeGrafter"/>
</dbReference>
<dbReference type="Pfam" id="PF19040">
    <property type="entry name" value="SGNH"/>
    <property type="match status" value="1"/>
</dbReference>
<feature type="transmembrane region" description="Helical" evidence="1">
    <location>
        <begin position="50"/>
        <end position="70"/>
    </location>
</feature>
<dbReference type="GO" id="GO:0009103">
    <property type="term" value="P:lipopolysaccharide biosynthetic process"/>
    <property type="evidence" value="ECO:0007669"/>
    <property type="project" value="TreeGrafter"/>
</dbReference>
<feature type="transmembrane region" description="Helical" evidence="1">
    <location>
        <begin position="145"/>
        <end position="162"/>
    </location>
</feature>
<feature type="transmembrane region" description="Helical" evidence="1">
    <location>
        <begin position="202"/>
        <end position="220"/>
    </location>
</feature>
<dbReference type="InterPro" id="IPR043968">
    <property type="entry name" value="SGNH"/>
</dbReference>
<feature type="transmembrane region" description="Helical" evidence="1">
    <location>
        <begin position="6"/>
        <end position="29"/>
    </location>
</feature>
<dbReference type="GO" id="GO:0016747">
    <property type="term" value="F:acyltransferase activity, transferring groups other than amino-acyl groups"/>
    <property type="evidence" value="ECO:0007669"/>
    <property type="project" value="InterPro"/>
</dbReference>
<dbReference type="InterPro" id="IPR050879">
    <property type="entry name" value="Acyltransferase_3"/>
</dbReference>
<feature type="domain" description="Acyltransferase 3" evidence="2">
    <location>
        <begin position="8"/>
        <end position="303"/>
    </location>
</feature>
<keyword evidence="1" id="KW-0472">Membrane</keyword>